<accession>A0AA45WRW3</accession>
<proteinExistence type="predicted"/>
<dbReference type="Proteomes" id="UP001157946">
    <property type="component" value="Unassembled WGS sequence"/>
</dbReference>
<dbReference type="RefSeq" id="WP_181352827.1">
    <property type="nucleotide sequence ID" value="NZ_FXTU01000009.1"/>
</dbReference>
<sequence>MSRNGFFNINHESVGEMDWISFGFESAAIVPIEPPKQVIDLTYDNGVWKFLQ</sequence>
<comment type="caution">
    <text evidence="1">The sequence shown here is derived from an EMBL/GenBank/DDBJ whole genome shotgun (WGS) entry which is preliminary data.</text>
</comment>
<dbReference type="AlphaFoldDB" id="A0AA45WRW3"/>
<evidence type="ECO:0000313" key="2">
    <source>
        <dbReference type="Proteomes" id="UP001157946"/>
    </source>
</evidence>
<dbReference type="EMBL" id="FXTU01000009">
    <property type="protein sequence ID" value="SMP32838.1"/>
    <property type="molecule type" value="Genomic_DNA"/>
</dbReference>
<name>A0AA45WRW3_9BACL</name>
<organism evidence="1 2">
    <name type="scientific">Laceyella tengchongensis</name>
    <dbReference type="NCBI Taxonomy" id="574699"/>
    <lineage>
        <taxon>Bacteria</taxon>
        <taxon>Bacillati</taxon>
        <taxon>Bacillota</taxon>
        <taxon>Bacilli</taxon>
        <taxon>Bacillales</taxon>
        <taxon>Thermoactinomycetaceae</taxon>
        <taxon>Laceyella</taxon>
    </lineage>
</organism>
<evidence type="ECO:0000313" key="1">
    <source>
        <dbReference type="EMBL" id="SMP32838.1"/>
    </source>
</evidence>
<reference evidence="1" key="1">
    <citation type="submission" date="2017-05" db="EMBL/GenBank/DDBJ databases">
        <authorList>
            <person name="Varghese N."/>
            <person name="Submissions S."/>
        </authorList>
    </citation>
    <scope>NUCLEOTIDE SEQUENCE</scope>
    <source>
        <strain evidence="1">DSM 45262</strain>
    </source>
</reference>
<gene>
    <name evidence="1" type="ORF">SAMN06265361_10954</name>
</gene>
<protein>
    <submittedName>
        <fullName evidence="1">Uncharacterized protein</fullName>
    </submittedName>
</protein>
<keyword evidence="2" id="KW-1185">Reference proteome</keyword>